<dbReference type="PANTHER" id="PTHR48043">
    <property type="entry name" value="EG:EG0003.4 PROTEIN-RELATED"/>
    <property type="match status" value="1"/>
</dbReference>
<dbReference type="PROSITE" id="PS00375">
    <property type="entry name" value="UDPGT"/>
    <property type="match status" value="1"/>
</dbReference>
<dbReference type="InParanoid" id="A0A6J3CAI5"/>
<keyword evidence="5" id="KW-1133">Transmembrane helix</keyword>
<dbReference type="Gene3D" id="3.40.50.2000">
    <property type="entry name" value="Glycogen Phosphorylase B"/>
    <property type="match status" value="1"/>
</dbReference>
<dbReference type="GO" id="GO:0016020">
    <property type="term" value="C:membrane"/>
    <property type="evidence" value="ECO:0007669"/>
    <property type="project" value="UniProtKB-SubCell"/>
</dbReference>
<keyword evidence="6" id="KW-1185">Reference proteome</keyword>
<evidence type="ECO:0000256" key="5">
    <source>
        <dbReference type="RuleBase" id="RU362059"/>
    </source>
</evidence>
<protein>
    <recommendedName>
        <fullName evidence="5">UDP-glucuronosyltransferase</fullName>
        <ecNumber evidence="5">2.4.1.17</ecNumber>
    </recommendedName>
</protein>
<comment type="similarity">
    <text evidence="1 4">Belongs to the UDP-glycosyltransferase family.</text>
</comment>
<comment type="catalytic activity">
    <reaction evidence="5">
        <text>glucuronate acceptor + UDP-alpha-D-glucuronate = acceptor beta-D-glucuronoside + UDP + H(+)</text>
        <dbReference type="Rhea" id="RHEA:21032"/>
        <dbReference type="ChEBI" id="CHEBI:15378"/>
        <dbReference type="ChEBI" id="CHEBI:58052"/>
        <dbReference type="ChEBI" id="CHEBI:58223"/>
        <dbReference type="ChEBI" id="CHEBI:132367"/>
        <dbReference type="ChEBI" id="CHEBI:132368"/>
        <dbReference type="EC" id="2.4.1.17"/>
    </reaction>
</comment>
<dbReference type="InterPro" id="IPR002213">
    <property type="entry name" value="UDP_glucos_trans"/>
</dbReference>
<dbReference type="CDD" id="cd03784">
    <property type="entry name" value="GT1_Gtf-like"/>
    <property type="match status" value="1"/>
</dbReference>
<dbReference type="Pfam" id="PF00201">
    <property type="entry name" value="UDPGT"/>
    <property type="match status" value="1"/>
</dbReference>
<dbReference type="InterPro" id="IPR035595">
    <property type="entry name" value="UDP_glycos_trans_CS"/>
</dbReference>
<dbReference type="GeneID" id="116413766"/>
<reference evidence="7" key="1">
    <citation type="submission" date="2025-08" db="UniProtKB">
        <authorList>
            <consortium name="RefSeq"/>
        </authorList>
    </citation>
    <scope>IDENTIFICATION</scope>
    <source>
        <tissue evidence="7">Whole larvae</tissue>
    </source>
</reference>
<dbReference type="AlphaFoldDB" id="A0A6J3CAI5"/>
<feature type="transmembrane region" description="Helical" evidence="5">
    <location>
        <begin position="475"/>
        <end position="496"/>
    </location>
</feature>
<dbReference type="KEGG" id="gmw:116413766"/>
<dbReference type="Proteomes" id="UP001652740">
    <property type="component" value="Unplaced"/>
</dbReference>
<feature type="chain" id="PRO_5044986188" description="UDP-glucuronosyltransferase" evidence="5">
    <location>
        <begin position="20"/>
        <end position="512"/>
    </location>
</feature>
<keyword evidence="2 4" id="KW-0328">Glycosyltransferase</keyword>
<evidence type="ECO:0000313" key="7">
    <source>
        <dbReference type="RefSeq" id="XP_031770378.2"/>
    </source>
</evidence>
<organism evidence="6 7">
    <name type="scientific">Galleria mellonella</name>
    <name type="common">Greater wax moth</name>
    <dbReference type="NCBI Taxonomy" id="7137"/>
    <lineage>
        <taxon>Eukaryota</taxon>
        <taxon>Metazoa</taxon>
        <taxon>Ecdysozoa</taxon>
        <taxon>Arthropoda</taxon>
        <taxon>Hexapoda</taxon>
        <taxon>Insecta</taxon>
        <taxon>Pterygota</taxon>
        <taxon>Neoptera</taxon>
        <taxon>Endopterygota</taxon>
        <taxon>Lepidoptera</taxon>
        <taxon>Glossata</taxon>
        <taxon>Ditrysia</taxon>
        <taxon>Pyraloidea</taxon>
        <taxon>Pyralidae</taxon>
        <taxon>Galleriinae</taxon>
        <taxon>Galleria</taxon>
    </lineage>
</organism>
<keyword evidence="3 4" id="KW-0808">Transferase</keyword>
<dbReference type="PANTHER" id="PTHR48043:SF145">
    <property type="entry name" value="FI06409P-RELATED"/>
    <property type="match status" value="1"/>
</dbReference>
<evidence type="ECO:0000313" key="6">
    <source>
        <dbReference type="Proteomes" id="UP001652740"/>
    </source>
</evidence>
<feature type="signal peptide" evidence="5">
    <location>
        <begin position="1"/>
        <end position="19"/>
    </location>
</feature>
<proteinExistence type="inferred from homology"/>
<keyword evidence="5" id="KW-0732">Signal</keyword>
<accession>A0A6J3CAI5</accession>
<dbReference type="GO" id="GO:0015020">
    <property type="term" value="F:glucuronosyltransferase activity"/>
    <property type="evidence" value="ECO:0007669"/>
    <property type="project" value="UniProtKB-EC"/>
</dbReference>
<dbReference type="InterPro" id="IPR050271">
    <property type="entry name" value="UDP-glycosyltransferase"/>
</dbReference>
<dbReference type="SUPFAM" id="SSF53756">
    <property type="entry name" value="UDP-Glycosyltransferase/glycogen phosphorylase"/>
    <property type="match status" value="1"/>
</dbReference>
<dbReference type="EC" id="2.4.1.17" evidence="5"/>
<dbReference type="RefSeq" id="XP_031770378.2">
    <property type="nucleotide sequence ID" value="XM_031914518.2"/>
</dbReference>
<sequence length="512" mass="58696">MKQLLLVFVFLAIILRSESARILAVLVLPSRSHQRIFHTLTTELVDRGHQLVVITPNPMFQKGEAPKNLTEIGAINKLDKVWTKMPVPAGISGETDRKFAAKSAIEKLSNLFYECLGTEDVRKIIEDSNIKFDLLILEGWFRPSIAFFYKFNVPVIRFNSFNSVFSEYKDIGVVSHPILYPGAFSTKLTGYSFSETIKELYDSYFFTNLYKNQDKDNDIRLKQYFGPGIPSLSELNENVNILMVNMHSIWEMNVPTPPSVVHVSGIHLKAKKELPKDFKSYLDDLPNDVIYISFGSISETAWISAEQLQMMVNVLSRLPYQVIWKWNEDGLPGRSGNIMISKWLPQEALLKHPKVKLFITQGGFQSTQEAIVAGVPLLGMPHRVDQFVNVENYIRLKIGRRLDMKMLTEERFEDSINTLIKDKSYRQNILQLSLLLHDERLPPLARAVWWTEHVLRHAGAPYLRAPAANMHWARYYQLDLIVLLAAVALLACFAVYKGAKILLRLVWRICVK</sequence>
<evidence type="ECO:0000256" key="3">
    <source>
        <dbReference type="ARBA" id="ARBA00022679"/>
    </source>
</evidence>
<keyword evidence="5" id="KW-0472">Membrane</keyword>
<evidence type="ECO:0000256" key="1">
    <source>
        <dbReference type="ARBA" id="ARBA00009995"/>
    </source>
</evidence>
<keyword evidence="5" id="KW-0812">Transmembrane</keyword>
<name>A0A6J3CAI5_GALME</name>
<comment type="subcellular location">
    <subcellularLocation>
        <location evidence="5">Membrane</location>
        <topology evidence="5">Single-pass membrane protein</topology>
    </subcellularLocation>
</comment>
<gene>
    <name evidence="7" type="primary">LOC116413766</name>
</gene>
<evidence type="ECO:0000256" key="2">
    <source>
        <dbReference type="ARBA" id="ARBA00022676"/>
    </source>
</evidence>
<evidence type="ECO:0000256" key="4">
    <source>
        <dbReference type="RuleBase" id="RU003718"/>
    </source>
</evidence>